<dbReference type="AlphaFoldDB" id="A0A0D6LBS8"/>
<name>A0A0D6LBS8_9BILA</name>
<reference evidence="1 2" key="1">
    <citation type="submission" date="2013-05" db="EMBL/GenBank/DDBJ databases">
        <title>Draft genome of the parasitic nematode Anyclostoma ceylanicum.</title>
        <authorList>
            <person name="Mitreva M."/>
        </authorList>
    </citation>
    <scope>NUCLEOTIDE SEQUENCE [LARGE SCALE GENOMIC DNA]</scope>
</reference>
<dbReference type="EMBL" id="KE125311">
    <property type="protein sequence ID" value="EPB69314.1"/>
    <property type="molecule type" value="Genomic_DNA"/>
</dbReference>
<evidence type="ECO:0000313" key="2">
    <source>
        <dbReference type="Proteomes" id="UP000054495"/>
    </source>
</evidence>
<evidence type="ECO:0000313" key="1">
    <source>
        <dbReference type="EMBL" id="EPB69314.1"/>
    </source>
</evidence>
<protein>
    <submittedName>
        <fullName evidence="1">Uncharacterized protein</fullName>
    </submittedName>
</protein>
<accession>A0A0D6LBS8</accession>
<organism evidence="1 2">
    <name type="scientific">Ancylostoma ceylanicum</name>
    <dbReference type="NCBI Taxonomy" id="53326"/>
    <lineage>
        <taxon>Eukaryota</taxon>
        <taxon>Metazoa</taxon>
        <taxon>Ecdysozoa</taxon>
        <taxon>Nematoda</taxon>
        <taxon>Chromadorea</taxon>
        <taxon>Rhabditida</taxon>
        <taxon>Rhabditina</taxon>
        <taxon>Rhabditomorpha</taxon>
        <taxon>Strongyloidea</taxon>
        <taxon>Ancylostomatidae</taxon>
        <taxon>Ancylostomatinae</taxon>
        <taxon>Ancylostoma</taxon>
    </lineage>
</organism>
<keyword evidence="2" id="KW-1185">Reference proteome</keyword>
<gene>
    <name evidence="1" type="ORF">ANCCEY_11593</name>
</gene>
<sequence>MRVRKMSRRGILYNINESGTARLIFRKEQGSLLICTGRWCSLLLLPSSTIEIERFSLVVRLCDVTRAQFLLVPFVPDVLERSVVPGFAQGMLETTTGGTLSVTGKISEGSPEPCTSSEPLIMDILIVDGEAGSSFKLDGVNVFVDDHNIKIENPAISFSSEQRLIGAKADVVIHQYMQPSMAVDQNEVFVGTMKLHLLTKECTKESIRRESVCEQDVILEQSDDFLA</sequence>
<proteinExistence type="predicted"/>
<dbReference type="Proteomes" id="UP000054495">
    <property type="component" value="Unassembled WGS sequence"/>
</dbReference>